<keyword evidence="1" id="KW-0808">Transferase</keyword>
<gene>
    <name evidence="4" type="ORF">TCAL_17184</name>
</gene>
<evidence type="ECO:0000256" key="1">
    <source>
        <dbReference type="ARBA" id="ARBA00022679"/>
    </source>
</evidence>
<evidence type="ECO:0000313" key="4">
    <source>
        <dbReference type="EMBL" id="TRY61701.1"/>
    </source>
</evidence>
<evidence type="ECO:0000259" key="3">
    <source>
        <dbReference type="Pfam" id="PF09258"/>
    </source>
</evidence>
<feature type="domain" description="Glycosyl transferase 64" evidence="3">
    <location>
        <begin position="1"/>
        <end position="48"/>
    </location>
</feature>
<dbReference type="Proteomes" id="UP000318571">
    <property type="component" value="Chromosome 8"/>
</dbReference>
<evidence type="ECO:0000313" key="5">
    <source>
        <dbReference type="Proteomes" id="UP000318571"/>
    </source>
</evidence>
<dbReference type="EMBL" id="VCGU01000459">
    <property type="protein sequence ID" value="TRY61701.1"/>
    <property type="molecule type" value="Genomic_DNA"/>
</dbReference>
<comment type="caution">
    <text evidence="4">The sequence shown here is derived from an EMBL/GenBank/DDBJ whole genome shotgun (WGS) entry which is preliminary data.</text>
</comment>
<dbReference type="GO" id="GO:1901135">
    <property type="term" value="P:carbohydrate derivative metabolic process"/>
    <property type="evidence" value="ECO:0007669"/>
    <property type="project" value="UniProtKB-ARBA"/>
</dbReference>
<proteinExistence type="predicted"/>
<keyword evidence="5" id="KW-1185">Reference proteome</keyword>
<organism evidence="4 5">
    <name type="scientific">Tigriopus californicus</name>
    <name type="common">Marine copepod</name>
    <dbReference type="NCBI Taxonomy" id="6832"/>
    <lineage>
        <taxon>Eukaryota</taxon>
        <taxon>Metazoa</taxon>
        <taxon>Ecdysozoa</taxon>
        <taxon>Arthropoda</taxon>
        <taxon>Crustacea</taxon>
        <taxon>Multicrustacea</taxon>
        <taxon>Hexanauplia</taxon>
        <taxon>Copepoda</taxon>
        <taxon>Harpacticoida</taxon>
        <taxon>Harpacticidae</taxon>
        <taxon>Tigriopus</taxon>
    </lineage>
</organism>
<protein>
    <recommendedName>
        <fullName evidence="3">Glycosyl transferase 64 domain-containing protein</fullName>
    </recommendedName>
</protein>
<sequence>MPQKIRDDVDRYLNCDDIFMTGFIADFMVMAPVKFSKKIEVTSIKCDKAYFKPTNGAIALVLKVSSRDFCDSEVGILMTAVRLFLYLKIYCADN</sequence>
<dbReference type="InterPro" id="IPR015338">
    <property type="entry name" value="GT64_dom"/>
</dbReference>
<dbReference type="Pfam" id="PF09258">
    <property type="entry name" value="Glyco_transf_64"/>
    <property type="match status" value="1"/>
</dbReference>
<keyword evidence="2" id="KW-1015">Disulfide bond</keyword>
<accession>A0A553N8D5</accession>
<dbReference type="GO" id="GO:0016757">
    <property type="term" value="F:glycosyltransferase activity"/>
    <property type="evidence" value="ECO:0007669"/>
    <property type="project" value="InterPro"/>
</dbReference>
<evidence type="ECO:0000256" key="2">
    <source>
        <dbReference type="ARBA" id="ARBA00023157"/>
    </source>
</evidence>
<reference evidence="4 5" key="1">
    <citation type="journal article" date="2018" name="Nat. Ecol. Evol.">
        <title>Genomic signatures of mitonuclear coevolution across populations of Tigriopus californicus.</title>
        <authorList>
            <person name="Barreto F.S."/>
            <person name="Watson E.T."/>
            <person name="Lima T.G."/>
            <person name="Willett C.S."/>
            <person name="Edmands S."/>
            <person name="Li W."/>
            <person name="Burton R.S."/>
        </authorList>
    </citation>
    <scope>NUCLEOTIDE SEQUENCE [LARGE SCALE GENOMIC DNA]</scope>
    <source>
        <strain evidence="4 5">San Diego</strain>
    </source>
</reference>
<dbReference type="AlphaFoldDB" id="A0A553N8D5"/>
<dbReference type="GO" id="GO:0016020">
    <property type="term" value="C:membrane"/>
    <property type="evidence" value="ECO:0007669"/>
    <property type="project" value="InterPro"/>
</dbReference>
<name>A0A553N8D5_TIGCA</name>